<dbReference type="Pfam" id="PF13561">
    <property type="entry name" value="adh_short_C2"/>
    <property type="match status" value="1"/>
</dbReference>
<evidence type="ECO:0000313" key="4">
    <source>
        <dbReference type="EMBL" id="NJP51987.1"/>
    </source>
</evidence>
<dbReference type="CDD" id="cd05233">
    <property type="entry name" value="SDR_c"/>
    <property type="match status" value="1"/>
</dbReference>
<dbReference type="SUPFAM" id="SSF51735">
    <property type="entry name" value="NAD(P)-binding Rossmann-fold domains"/>
    <property type="match status" value="1"/>
</dbReference>
<dbReference type="SMART" id="SM00822">
    <property type="entry name" value="PKS_KR"/>
    <property type="match status" value="1"/>
</dbReference>
<dbReference type="PROSITE" id="PS00061">
    <property type="entry name" value="ADH_SHORT"/>
    <property type="match status" value="1"/>
</dbReference>
<dbReference type="Gene3D" id="3.40.50.720">
    <property type="entry name" value="NAD(P)-binding Rossmann-like Domain"/>
    <property type="match status" value="1"/>
</dbReference>
<dbReference type="Proteomes" id="UP000730591">
    <property type="component" value="Unassembled WGS sequence"/>
</dbReference>
<dbReference type="InterPro" id="IPR020904">
    <property type="entry name" value="Sc_DH/Rdtase_CS"/>
</dbReference>
<evidence type="ECO:0000256" key="2">
    <source>
        <dbReference type="ARBA" id="ARBA00023002"/>
    </source>
</evidence>
<dbReference type="InterPro" id="IPR036291">
    <property type="entry name" value="NAD(P)-bd_dom_sf"/>
</dbReference>
<gene>
    <name evidence="4" type="ORF">HCJ93_18490</name>
</gene>
<organism evidence="4 5">
    <name type="scientific">Streptomyces composti</name>
    <dbReference type="NCBI Taxonomy" id="2720025"/>
    <lineage>
        <taxon>Bacteria</taxon>
        <taxon>Bacillati</taxon>
        <taxon>Actinomycetota</taxon>
        <taxon>Actinomycetes</taxon>
        <taxon>Kitasatosporales</taxon>
        <taxon>Streptomycetaceae</taxon>
        <taxon>Streptomyces</taxon>
    </lineage>
</organism>
<protein>
    <submittedName>
        <fullName evidence="4">SDR family oxidoreductase</fullName>
    </submittedName>
</protein>
<keyword evidence="5" id="KW-1185">Reference proteome</keyword>
<proteinExistence type="inferred from homology"/>
<feature type="domain" description="Ketoreductase" evidence="3">
    <location>
        <begin position="13"/>
        <end position="200"/>
    </location>
</feature>
<accession>A0ABX1AA05</accession>
<dbReference type="PANTHER" id="PTHR24321:SF14">
    <property type="entry name" value="SHORT-CHAIN TYPE DEHYDROGENASE_REDUCTASE BLR2146-RELATED"/>
    <property type="match status" value="1"/>
</dbReference>
<dbReference type="PANTHER" id="PTHR24321">
    <property type="entry name" value="DEHYDROGENASES, SHORT CHAIN"/>
    <property type="match status" value="1"/>
</dbReference>
<evidence type="ECO:0000259" key="3">
    <source>
        <dbReference type="SMART" id="SM00822"/>
    </source>
</evidence>
<dbReference type="InterPro" id="IPR002347">
    <property type="entry name" value="SDR_fam"/>
</dbReference>
<dbReference type="RefSeq" id="WP_167996829.1">
    <property type="nucleotide sequence ID" value="NZ_JAATEM010000021.1"/>
</dbReference>
<sequence>MRAVRRHARFTGTVAVVTGAGSGIGAATARWLAADGASVVAVDLDADATARVAGEIEAEGGTASAMRADVAGEEDWQRIRQHTHETFGPARVLHLNAAFQAVGPAHRMTPEVWQRHLAVNLASVHLAVRAFIGDLAARGGAIVLTSSVHALAGVAGHSAYAATKGALCALARELAVEYGPEVRVNAVLPGPVLTGAWRDPSPETLQRIGGLTALGRVGQPEEVAAVVAFLASTEASYITGTSVVVDGGWSIRRD</sequence>
<dbReference type="PRINTS" id="PR00081">
    <property type="entry name" value="GDHRDH"/>
</dbReference>
<reference evidence="4 5" key="1">
    <citation type="submission" date="2020-03" db="EMBL/GenBank/DDBJ databases">
        <title>WGS of actinomycetes isolated from Thailand.</title>
        <authorList>
            <person name="Thawai C."/>
        </authorList>
    </citation>
    <scope>NUCLEOTIDE SEQUENCE [LARGE SCALE GENOMIC DNA]</scope>
    <source>
        <strain evidence="4 5">SBST2-5</strain>
    </source>
</reference>
<dbReference type="InterPro" id="IPR057326">
    <property type="entry name" value="KR_dom"/>
</dbReference>
<evidence type="ECO:0000313" key="5">
    <source>
        <dbReference type="Proteomes" id="UP000730591"/>
    </source>
</evidence>
<comment type="caution">
    <text evidence="4">The sequence shown here is derived from an EMBL/GenBank/DDBJ whole genome shotgun (WGS) entry which is preliminary data.</text>
</comment>
<evidence type="ECO:0000256" key="1">
    <source>
        <dbReference type="ARBA" id="ARBA00006484"/>
    </source>
</evidence>
<dbReference type="EMBL" id="JAATEM010000021">
    <property type="protein sequence ID" value="NJP51987.1"/>
    <property type="molecule type" value="Genomic_DNA"/>
</dbReference>
<keyword evidence="2" id="KW-0560">Oxidoreductase</keyword>
<comment type="similarity">
    <text evidence="1">Belongs to the short-chain dehydrogenases/reductases (SDR) family.</text>
</comment>
<name>A0ABX1AA05_9ACTN</name>